<dbReference type="HOGENOM" id="CLU_1313235_0_0_11"/>
<feature type="region of interest" description="Disordered" evidence="1">
    <location>
        <begin position="42"/>
        <end position="209"/>
    </location>
</feature>
<evidence type="ECO:0000256" key="1">
    <source>
        <dbReference type="SAM" id="MobiDB-lite"/>
    </source>
</evidence>
<reference evidence="2 3" key="1">
    <citation type="submission" date="2012-09" db="EMBL/GenBank/DDBJ databases">
        <title>The Genome Sequence of Actinobaculum massiliae ACS-171-V-COL2.</title>
        <authorList>
            <consortium name="The Broad Institute Genome Sequencing Platform"/>
            <person name="Earl A."/>
            <person name="Ward D."/>
            <person name="Feldgarden M."/>
            <person name="Gevers D."/>
            <person name="Saerens B."/>
            <person name="Vaneechoutte M."/>
            <person name="Walker B."/>
            <person name="Young S.K."/>
            <person name="Zeng Q."/>
            <person name="Gargeya S."/>
            <person name="Fitzgerald M."/>
            <person name="Haas B."/>
            <person name="Abouelleil A."/>
            <person name="Alvarado L."/>
            <person name="Arachchi H.M."/>
            <person name="Berlin A."/>
            <person name="Chapman S.B."/>
            <person name="Goldberg J."/>
            <person name="Griggs A."/>
            <person name="Gujja S."/>
            <person name="Hansen M."/>
            <person name="Howarth C."/>
            <person name="Imamovic A."/>
            <person name="Larimer J."/>
            <person name="McCowen C."/>
            <person name="Montmayeur A."/>
            <person name="Murphy C."/>
            <person name="Neiman D."/>
            <person name="Pearson M."/>
            <person name="Priest M."/>
            <person name="Roberts A."/>
            <person name="Saif S."/>
            <person name="Shea T."/>
            <person name="Sisk P."/>
            <person name="Sykes S."/>
            <person name="Wortman J."/>
            <person name="Nusbaum C."/>
            <person name="Birren B."/>
        </authorList>
    </citation>
    <scope>NUCLEOTIDE SEQUENCE [LARGE SCALE GENOMIC DNA]</scope>
    <source>
        <strain evidence="3">ACS-171-V-Col2</strain>
    </source>
</reference>
<keyword evidence="3" id="KW-1185">Reference proteome</keyword>
<comment type="caution">
    <text evidence="2">The sequence shown here is derived from an EMBL/GenBank/DDBJ whole genome shotgun (WGS) entry which is preliminary data.</text>
</comment>
<dbReference type="EMBL" id="AGWL01000001">
    <property type="protein sequence ID" value="EKU95913.1"/>
    <property type="molecule type" value="Genomic_DNA"/>
</dbReference>
<dbReference type="AlphaFoldDB" id="K9EH09"/>
<protein>
    <submittedName>
        <fullName evidence="2">Uncharacterized protein</fullName>
    </submittedName>
</protein>
<evidence type="ECO:0000313" key="2">
    <source>
        <dbReference type="EMBL" id="EKU95913.1"/>
    </source>
</evidence>
<proteinExistence type="predicted"/>
<name>K9EH09_9ACTO</name>
<organism evidence="2 3">
    <name type="scientific">Actinobaculum massiliense ACS-171-V-Col2</name>
    <dbReference type="NCBI Taxonomy" id="883066"/>
    <lineage>
        <taxon>Bacteria</taxon>
        <taxon>Bacillati</taxon>
        <taxon>Actinomycetota</taxon>
        <taxon>Actinomycetes</taxon>
        <taxon>Actinomycetales</taxon>
        <taxon>Actinomycetaceae</taxon>
        <taxon>Actinobaculum</taxon>
    </lineage>
</organism>
<feature type="compositionally biased region" description="Polar residues" evidence="1">
    <location>
        <begin position="147"/>
        <end position="161"/>
    </location>
</feature>
<feature type="compositionally biased region" description="Basic residues" evidence="1">
    <location>
        <begin position="192"/>
        <end position="201"/>
    </location>
</feature>
<feature type="compositionally biased region" description="Basic residues" evidence="1">
    <location>
        <begin position="172"/>
        <end position="182"/>
    </location>
</feature>
<accession>K9EH09</accession>
<sequence>MRPTTPHMQHPTALTHTRFRLLRFRSPLLTKYLFQQVLRCFTSPRHHPPPINSKGRRPETTRARFPHSDTLGSQLASQLPEAYRRLQRPSSAHRAKASTERPKTPTKNSTKTRTQPTKKRPVTHTQNCRKMLASTIRFTTTTPTPHNQPHNKASHAGSTGTKYPRAQQCAKHPTHNRQKPHTNMRPFAVSKKNNHAKHQAQHRPSNAAP</sequence>
<evidence type="ECO:0000313" key="3">
    <source>
        <dbReference type="Proteomes" id="UP000009888"/>
    </source>
</evidence>
<gene>
    <name evidence="2" type="ORF">HMPREF9233_00001</name>
</gene>
<dbReference type="Proteomes" id="UP000009888">
    <property type="component" value="Unassembled WGS sequence"/>
</dbReference>
<feature type="compositionally biased region" description="Basic residues" evidence="1">
    <location>
        <begin position="85"/>
        <end position="96"/>
    </location>
</feature>